<name>A0A1G9W6U6_9SPHI</name>
<dbReference type="Proteomes" id="UP000183200">
    <property type="component" value="Unassembled WGS sequence"/>
</dbReference>
<dbReference type="Gene3D" id="1.20.120.450">
    <property type="entry name" value="dinb family like domain"/>
    <property type="match status" value="1"/>
</dbReference>
<reference evidence="3" key="1">
    <citation type="submission" date="2016-10" db="EMBL/GenBank/DDBJ databases">
        <authorList>
            <person name="Varghese N."/>
            <person name="Submissions S."/>
        </authorList>
    </citation>
    <scope>NUCLEOTIDE SEQUENCE [LARGE SCALE GENOMIC DNA]</scope>
    <source>
        <strain evidence="3">DSM 19110</strain>
    </source>
</reference>
<accession>A0A1G9W6U6</accession>
<protein>
    <submittedName>
        <fullName evidence="2">DinB superfamily protein</fullName>
    </submittedName>
</protein>
<proteinExistence type="predicted"/>
<sequence length="172" mass="19836">MGTAKDYKKIQDIVASYSSKLKEFSEETFLLNPPIGGWSYSEVYFHIFDASILSLMEMTNTISGKGERKPTAFIVKVILFFGSLPPGKKYNAPKRLAARLKKVSKTEALALIDQFLLELDMAMKKIENADSTLKTPHPKLGYLNAFQWLRFIRIHLNHHLQQLRRIEQSYQR</sequence>
<gene>
    <name evidence="2" type="ORF">SAMN05421820_10581</name>
</gene>
<organism evidence="2 3">
    <name type="scientific">Pedobacter steynii</name>
    <dbReference type="NCBI Taxonomy" id="430522"/>
    <lineage>
        <taxon>Bacteria</taxon>
        <taxon>Pseudomonadati</taxon>
        <taxon>Bacteroidota</taxon>
        <taxon>Sphingobacteriia</taxon>
        <taxon>Sphingobacteriales</taxon>
        <taxon>Sphingobacteriaceae</taxon>
        <taxon>Pedobacter</taxon>
    </lineage>
</organism>
<dbReference type="AlphaFoldDB" id="A0A1G9W6U6"/>
<evidence type="ECO:0000259" key="1">
    <source>
        <dbReference type="Pfam" id="PF12867"/>
    </source>
</evidence>
<keyword evidence="3" id="KW-1185">Reference proteome</keyword>
<evidence type="ECO:0000313" key="3">
    <source>
        <dbReference type="Proteomes" id="UP000183200"/>
    </source>
</evidence>
<feature type="domain" description="DinB-like" evidence="1">
    <location>
        <begin position="21"/>
        <end position="163"/>
    </location>
</feature>
<dbReference type="InterPro" id="IPR024775">
    <property type="entry name" value="DinB-like"/>
</dbReference>
<dbReference type="Pfam" id="PF12867">
    <property type="entry name" value="DinB_2"/>
    <property type="match status" value="1"/>
</dbReference>
<dbReference type="EMBL" id="FNGY01000005">
    <property type="protein sequence ID" value="SDM80200.1"/>
    <property type="molecule type" value="Genomic_DNA"/>
</dbReference>
<dbReference type="RefSeq" id="WP_074608124.1">
    <property type="nucleotide sequence ID" value="NZ_FNGY01000005.1"/>
</dbReference>
<dbReference type="OrthoDB" id="1495892at2"/>
<dbReference type="InterPro" id="IPR034660">
    <property type="entry name" value="DinB/YfiT-like"/>
</dbReference>
<evidence type="ECO:0000313" key="2">
    <source>
        <dbReference type="EMBL" id="SDM80200.1"/>
    </source>
</evidence>
<dbReference type="SUPFAM" id="SSF109854">
    <property type="entry name" value="DinB/YfiT-like putative metalloenzymes"/>
    <property type="match status" value="1"/>
</dbReference>